<dbReference type="AlphaFoldDB" id="A0A0K2VD34"/>
<evidence type="ECO:0000313" key="1">
    <source>
        <dbReference type="EMBL" id="CDW48379.1"/>
    </source>
</evidence>
<protein>
    <submittedName>
        <fullName evidence="1">Uncharacterized protein</fullName>
    </submittedName>
</protein>
<proteinExistence type="predicted"/>
<organism evidence="1">
    <name type="scientific">Lepeophtheirus salmonis</name>
    <name type="common">Salmon louse</name>
    <name type="synonym">Caligus salmonis</name>
    <dbReference type="NCBI Taxonomy" id="72036"/>
    <lineage>
        <taxon>Eukaryota</taxon>
        <taxon>Metazoa</taxon>
        <taxon>Ecdysozoa</taxon>
        <taxon>Arthropoda</taxon>
        <taxon>Crustacea</taxon>
        <taxon>Multicrustacea</taxon>
        <taxon>Hexanauplia</taxon>
        <taxon>Copepoda</taxon>
        <taxon>Siphonostomatoida</taxon>
        <taxon>Caligidae</taxon>
        <taxon>Lepeophtheirus</taxon>
    </lineage>
</organism>
<name>A0A0K2VD34_LEPSM</name>
<dbReference type="EMBL" id="HACA01031018">
    <property type="protein sequence ID" value="CDW48379.1"/>
    <property type="molecule type" value="Transcribed_RNA"/>
</dbReference>
<reference evidence="1" key="1">
    <citation type="submission" date="2014-05" db="EMBL/GenBank/DDBJ databases">
        <authorList>
            <person name="Chronopoulou M."/>
        </authorList>
    </citation>
    <scope>NUCLEOTIDE SEQUENCE</scope>
    <source>
        <tissue evidence="1">Whole organism</tissue>
    </source>
</reference>
<accession>A0A0K2VD34</accession>
<sequence length="47" mass="5255">MKVFSFFYVQLNLAITFGVSNIFTVEDVNVGIIPSSESKMKMVNVPL</sequence>